<dbReference type="Proteomes" id="UP001597083">
    <property type="component" value="Unassembled WGS sequence"/>
</dbReference>
<evidence type="ECO:0000259" key="1">
    <source>
        <dbReference type="PROSITE" id="PS51063"/>
    </source>
</evidence>
<accession>A0ABW3CC01</accession>
<dbReference type="Pfam" id="PF13545">
    <property type="entry name" value="HTH_Crp_2"/>
    <property type="match status" value="1"/>
</dbReference>
<evidence type="ECO:0000313" key="3">
    <source>
        <dbReference type="Proteomes" id="UP001597083"/>
    </source>
</evidence>
<dbReference type="SUPFAM" id="SSF46785">
    <property type="entry name" value="Winged helix' DNA-binding domain"/>
    <property type="match status" value="1"/>
</dbReference>
<feature type="domain" description="HTH crp-type" evidence="1">
    <location>
        <begin position="1"/>
        <end position="34"/>
    </location>
</feature>
<proteinExistence type="predicted"/>
<reference evidence="3" key="1">
    <citation type="journal article" date="2019" name="Int. J. Syst. Evol. Microbiol.">
        <title>The Global Catalogue of Microorganisms (GCM) 10K type strain sequencing project: providing services to taxonomists for standard genome sequencing and annotation.</title>
        <authorList>
            <consortium name="The Broad Institute Genomics Platform"/>
            <consortium name="The Broad Institute Genome Sequencing Center for Infectious Disease"/>
            <person name="Wu L."/>
            <person name="Ma J."/>
        </authorList>
    </citation>
    <scope>NUCLEOTIDE SEQUENCE [LARGE SCALE GENOMIC DNA]</scope>
    <source>
        <strain evidence="3">JCM 31696</strain>
    </source>
</reference>
<sequence>VGASREAVSKAVSTLRRHGWIEWHRRRVIVHDLQALREHART</sequence>
<name>A0ABW3CC01_9ACTN</name>
<dbReference type="InterPro" id="IPR036388">
    <property type="entry name" value="WH-like_DNA-bd_sf"/>
</dbReference>
<feature type="non-terminal residue" evidence="2">
    <location>
        <position position="1"/>
    </location>
</feature>
<dbReference type="PROSITE" id="PS51063">
    <property type="entry name" value="HTH_CRP_2"/>
    <property type="match status" value="1"/>
</dbReference>
<comment type="caution">
    <text evidence="2">The sequence shown here is derived from an EMBL/GenBank/DDBJ whole genome shotgun (WGS) entry which is preliminary data.</text>
</comment>
<dbReference type="InterPro" id="IPR012318">
    <property type="entry name" value="HTH_CRP"/>
</dbReference>
<dbReference type="EMBL" id="JBHTIR010000951">
    <property type="protein sequence ID" value="MFD0851975.1"/>
    <property type="molecule type" value="Genomic_DNA"/>
</dbReference>
<dbReference type="InterPro" id="IPR036390">
    <property type="entry name" value="WH_DNA-bd_sf"/>
</dbReference>
<evidence type="ECO:0000313" key="2">
    <source>
        <dbReference type="EMBL" id="MFD0851975.1"/>
    </source>
</evidence>
<keyword evidence="3" id="KW-1185">Reference proteome</keyword>
<protein>
    <submittedName>
        <fullName evidence="2">Helix-turn-helix domain-containing protein</fullName>
    </submittedName>
</protein>
<gene>
    <name evidence="2" type="ORF">ACFQ07_07065</name>
</gene>
<organism evidence="2 3">
    <name type="scientific">Actinomadura adrarensis</name>
    <dbReference type="NCBI Taxonomy" id="1819600"/>
    <lineage>
        <taxon>Bacteria</taxon>
        <taxon>Bacillati</taxon>
        <taxon>Actinomycetota</taxon>
        <taxon>Actinomycetes</taxon>
        <taxon>Streptosporangiales</taxon>
        <taxon>Thermomonosporaceae</taxon>
        <taxon>Actinomadura</taxon>
    </lineage>
</organism>
<dbReference type="Gene3D" id="1.10.10.10">
    <property type="entry name" value="Winged helix-like DNA-binding domain superfamily/Winged helix DNA-binding domain"/>
    <property type="match status" value="1"/>
</dbReference>